<organism evidence="2 3">
    <name type="scientific">Stylonychia lemnae</name>
    <name type="common">Ciliate</name>
    <dbReference type="NCBI Taxonomy" id="5949"/>
    <lineage>
        <taxon>Eukaryota</taxon>
        <taxon>Sar</taxon>
        <taxon>Alveolata</taxon>
        <taxon>Ciliophora</taxon>
        <taxon>Intramacronucleata</taxon>
        <taxon>Spirotrichea</taxon>
        <taxon>Stichotrichia</taxon>
        <taxon>Sporadotrichida</taxon>
        <taxon>Oxytrichidae</taxon>
        <taxon>Stylonychinae</taxon>
        <taxon>Stylonychia</taxon>
    </lineage>
</organism>
<dbReference type="InParanoid" id="A0A078AKE8"/>
<evidence type="ECO:0000256" key="1">
    <source>
        <dbReference type="SAM" id="MobiDB-lite"/>
    </source>
</evidence>
<gene>
    <name evidence="2" type="primary">Contig8257.g8802</name>
    <name evidence="2" type="ORF">STYLEM_10306</name>
</gene>
<evidence type="ECO:0000313" key="2">
    <source>
        <dbReference type="EMBL" id="CDW81293.1"/>
    </source>
</evidence>
<dbReference type="Proteomes" id="UP000039865">
    <property type="component" value="Unassembled WGS sequence"/>
</dbReference>
<accession>A0A078AKE8</accession>
<name>A0A078AKE8_STYLE</name>
<dbReference type="EMBL" id="CCKQ01009787">
    <property type="protein sequence ID" value="CDW81293.1"/>
    <property type="molecule type" value="Genomic_DNA"/>
</dbReference>
<evidence type="ECO:0000313" key="3">
    <source>
        <dbReference type="Proteomes" id="UP000039865"/>
    </source>
</evidence>
<reference evidence="2 3" key="1">
    <citation type="submission" date="2014-06" db="EMBL/GenBank/DDBJ databases">
        <authorList>
            <person name="Swart Estienne"/>
        </authorList>
    </citation>
    <scope>NUCLEOTIDE SEQUENCE [LARGE SCALE GENOMIC DNA]</scope>
    <source>
        <strain evidence="2 3">130c</strain>
    </source>
</reference>
<feature type="compositionally biased region" description="Acidic residues" evidence="1">
    <location>
        <begin position="210"/>
        <end position="220"/>
    </location>
</feature>
<feature type="compositionally biased region" description="Basic and acidic residues" evidence="1">
    <location>
        <begin position="75"/>
        <end position="92"/>
    </location>
</feature>
<sequence length="485" mass="56940">MKIKKDKEAKTEKQKPVSKKEQEKKQTAAIVKEKEKVKIKDQPKSKDKKKQPIQTTLPVSMIGKRSARQEPAQSKIKEIPEEIHLEEENKESKKGKRGKKICPQCNDYVPIHSQICKICKHEFHMNHKPKTPKPPPVDNFQGEVYLSFDQMQRLNSSVSFTLQRNKFYGNLSAKHAYAQHQQKECEKINSDNKKKAEQKEEQKEIQDSDQNADDNDDVENDSPVKSHLRAIQLQQDLKTQLKNQNYIKKSLNQHYTCKYIEDLQNQRISYENIKIDQPIKEDDIGNIKQQEIIYENIKYSAIKKSATQINDQICAYSFGEKDKTKVIKIQWIQTSSKEQRYILAQSKEIRLKPIQTYSEDDELIKFFKVRWLPFVTSSMDGYLKIFDLDDMFVPIYEYFSSKIIQKKFNFFSENIINTWSSIYDDFIYSTGINGILYKISKKLYSKNECAIVSFDISESAKFNDQDKIMAIVMRNSNLLVLIKQY</sequence>
<feature type="region of interest" description="Disordered" evidence="1">
    <location>
        <begin position="182"/>
        <end position="224"/>
    </location>
</feature>
<dbReference type="AlphaFoldDB" id="A0A078AKE8"/>
<feature type="region of interest" description="Disordered" evidence="1">
    <location>
        <begin position="1"/>
        <end position="100"/>
    </location>
</feature>
<feature type="compositionally biased region" description="Basic and acidic residues" evidence="1">
    <location>
        <begin position="1"/>
        <end position="45"/>
    </location>
</feature>
<proteinExistence type="predicted"/>
<protein>
    <submittedName>
        <fullName evidence="2">Uncharacterized protein</fullName>
    </submittedName>
</protein>
<keyword evidence="3" id="KW-1185">Reference proteome</keyword>
<feature type="compositionally biased region" description="Basic and acidic residues" evidence="1">
    <location>
        <begin position="182"/>
        <end position="206"/>
    </location>
</feature>